<dbReference type="InterPro" id="IPR052897">
    <property type="entry name" value="Sec-Metab_Biosynth_Hydrolase"/>
</dbReference>
<dbReference type="InterPro" id="IPR000073">
    <property type="entry name" value="AB_hydrolase_1"/>
</dbReference>
<dbReference type="OrthoDB" id="9814966at2"/>
<dbReference type="Pfam" id="PF12697">
    <property type="entry name" value="Abhydrolase_6"/>
    <property type="match status" value="1"/>
</dbReference>
<organism evidence="2 3">
    <name type="scientific">Pseudolabrys taiwanensis</name>
    <dbReference type="NCBI Taxonomy" id="331696"/>
    <lineage>
        <taxon>Bacteria</taxon>
        <taxon>Pseudomonadati</taxon>
        <taxon>Pseudomonadota</taxon>
        <taxon>Alphaproteobacteria</taxon>
        <taxon>Hyphomicrobiales</taxon>
        <taxon>Xanthobacteraceae</taxon>
        <taxon>Pseudolabrys</taxon>
    </lineage>
</organism>
<dbReference type="Proteomes" id="UP000254889">
    <property type="component" value="Chromosome"/>
</dbReference>
<keyword evidence="3" id="KW-1185">Reference proteome</keyword>
<dbReference type="PANTHER" id="PTHR37017">
    <property type="entry name" value="AB HYDROLASE-1 DOMAIN-CONTAINING PROTEIN-RELATED"/>
    <property type="match status" value="1"/>
</dbReference>
<evidence type="ECO:0000313" key="3">
    <source>
        <dbReference type="Proteomes" id="UP000254889"/>
    </source>
</evidence>
<dbReference type="PANTHER" id="PTHR37017:SF11">
    <property type="entry name" value="ESTERASE_LIPASE_THIOESTERASE DOMAIN-CONTAINING PROTEIN"/>
    <property type="match status" value="1"/>
</dbReference>
<dbReference type="GO" id="GO:0016787">
    <property type="term" value="F:hydrolase activity"/>
    <property type="evidence" value="ECO:0007669"/>
    <property type="project" value="UniProtKB-KW"/>
</dbReference>
<dbReference type="KEGG" id="ptaw:DW352_08575"/>
<feature type="domain" description="AB hydrolase-1" evidence="1">
    <location>
        <begin position="24"/>
        <end position="235"/>
    </location>
</feature>
<gene>
    <name evidence="2" type="ORF">DW352_08575</name>
</gene>
<reference evidence="2 3" key="1">
    <citation type="submission" date="2018-07" db="EMBL/GenBank/DDBJ databases">
        <authorList>
            <person name="Quirk P.G."/>
            <person name="Krulwich T.A."/>
        </authorList>
    </citation>
    <scope>NUCLEOTIDE SEQUENCE [LARGE SCALE GENOMIC DNA]</scope>
    <source>
        <strain evidence="2 3">CC-BB4</strain>
    </source>
</reference>
<dbReference type="SUPFAM" id="SSF53474">
    <property type="entry name" value="alpha/beta-Hydrolases"/>
    <property type="match status" value="1"/>
</dbReference>
<evidence type="ECO:0000259" key="1">
    <source>
        <dbReference type="Pfam" id="PF12697"/>
    </source>
</evidence>
<sequence length="247" mass="25885">MLSLALTAAPSSAQPAAPTPVKNVVLVHGAWADGSSWSKVIARLQAAGLHVTAVQNPLTSLADSVAETRRVLALQDGPAVLAGHSWGGTVVSEVGTDPKVSALVYVAARAPDAGEDFVALSGKFPTMPVRAGVETHDGFTTVSRDAFLNYFANGVARKEAEVLYAVQEPTAASLFGGRTTQAAWRSKPSWYAVSKDDQTISPDLERFLAARMKAKTIELNAGHLSLVSHPREIANLILAAAGHAVQN</sequence>
<dbReference type="Gene3D" id="3.40.50.1820">
    <property type="entry name" value="alpha/beta hydrolase"/>
    <property type="match status" value="1"/>
</dbReference>
<dbReference type="RefSeq" id="WP_115694310.1">
    <property type="nucleotide sequence ID" value="NZ_CP031417.1"/>
</dbReference>
<name>A0A346A434_9HYPH</name>
<proteinExistence type="predicted"/>
<accession>A0A346A434</accession>
<keyword evidence="2" id="KW-0378">Hydrolase</keyword>
<dbReference type="AlphaFoldDB" id="A0A346A434"/>
<dbReference type="InterPro" id="IPR029058">
    <property type="entry name" value="AB_hydrolase_fold"/>
</dbReference>
<dbReference type="EMBL" id="CP031417">
    <property type="protein sequence ID" value="AXK83931.1"/>
    <property type="molecule type" value="Genomic_DNA"/>
</dbReference>
<protein>
    <submittedName>
        <fullName evidence="2">Alpha/beta hydrolase</fullName>
    </submittedName>
</protein>
<evidence type="ECO:0000313" key="2">
    <source>
        <dbReference type="EMBL" id="AXK83931.1"/>
    </source>
</evidence>